<feature type="compositionally biased region" description="Basic and acidic residues" evidence="1">
    <location>
        <begin position="33"/>
        <end position="61"/>
    </location>
</feature>
<name>A0A9D3PPI6_MEGAT</name>
<comment type="caution">
    <text evidence="2">The sequence shown here is derived from an EMBL/GenBank/DDBJ whole genome shotgun (WGS) entry which is preliminary data.</text>
</comment>
<dbReference type="Proteomes" id="UP001046870">
    <property type="component" value="Chromosome 14"/>
</dbReference>
<dbReference type="PANTHER" id="PTHR14889">
    <property type="entry name" value="RCG36411"/>
    <property type="match status" value="1"/>
</dbReference>
<feature type="region of interest" description="Disordered" evidence="1">
    <location>
        <begin position="15"/>
        <end position="76"/>
    </location>
</feature>
<keyword evidence="3" id="KW-1185">Reference proteome</keyword>
<protein>
    <submittedName>
        <fullName evidence="2">Uncharacterized protein</fullName>
    </submittedName>
</protein>
<evidence type="ECO:0000313" key="2">
    <source>
        <dbReference type="EMBL" id="KAG7464904.1"/>
    </source>
</evidence>
<dbReference type="AlphaFoldDB" id="A0A9D3PPI6"/>
<gene>
    <name evidence="2" type="ORF">MATL_G00170570</name>
</gene>
<reference evidence="2" key="1">
    <citation type="submission" date="2021-01" db="EMBL/GenBank/DDBJ databases">
        <authorList>
            <person name="Zahm M."/>
            <person name="Roques C."/>
            <person name="Cabau C."/>
            <person name="Klopp C."/>
            <person name="Donnadieu C."/>
            <person name="Jouanno E."/>
            <person name="Lampietro C."/>
            <person name="Louis A."/>
            <person name="Herpin A."/>
            <person name="Echchiki A."/>
            <person name="Berthelot C."/>
            <person name="Parey E."/>
            <person name="Roest-Crollius H."/>
            <person name="Braasch I."/>
            <person name="Postlethwait J."/>
            <person name="Bobe J."/>
            <person name="Montfort J."/>
            <person name="Bouchez O."/>
            <person name="Begum T."/>
            <person name="Mejri S."/>
            <person name="Adams A."/>
            <person name="Chen W.-J."/>
            <person name="Guiguen Y."/>
        </authorList>
    </citation>
    <scope>NUCLEOTIDE SEQUENCE</scope>
    <source>
        <strain evidence="2">YG-15Mar2019-1</strain>
        <tissue evidence="2">Brain</tissue>
    </source>
</reference>
<sequence>MLGDGFISVFTYREDANDKTPTRPRGRSQPCRDPLRDTSTDKTALKLIRGKEELPGLKEGLEEPGPGVSLQPSPALSIPNNEANQYLGLELYRSWCCTSFCKDYPDLQLRGDHVGDRDSESPRLEYDSCEGPLLQSRDLEELVPLQSGSVPPVLQVETELPHDEGYLVMDSSIMLDKREPLSNSMLNGYLESKLLEVYRQYLQDSLVRGGSPTSPSLPPSFVPPMIDQLSHQLSLEQGLDASVARSVVVNYLSSQRTCTASSHFSSPVLRISNVDQRKKAPSHYQPL</sequence>
<dbReference type="Pfam" id="PF15133">
    <property type="entry name" value="TASL"/>
    <property type="match status" value="1"/>
</dbReference>
<dbReference type="GO" id="GO:0034121">
    <property type="term" value="P:regulation of toll-like receptor signaling pathway"/>
    <property type="evidence" value="ECO:0007669"/>
    <property type="project" value="InterPro"/>
</dbReference>
<organism evidence="2 3">
    <name type="scientific">Megalops atlanticus</name>
    <name type="common">Tarpon</name>
    <name type="synonym">Clupea gigantea</name>
    <dbReference type="NCBI Taxonomy" id="7932"/>
    <lineage>
        <taxon>Eukaryota</taxon>
        <taxon>Metazoa</taxon>
        <taxon>Chordata</taxon>
        <taxon>Craniata</taxon>
        <taxon>Vertebrata</taxon>
        <taxon>Euteleostomi</taxon>
        <taxon>Actinopterygii</taxon>
        <taxon>Neopterygii</taxon>
        <taxon>Teleostei</taxon>
        <taxon>Elopiformes</taxon>
        <taxon>Megalopidae</taxon>
        <taxon>Megalops</taxon>
    </lineage>
</organism>
<evidence type="ECO:0000256" key="1">
    <source>
        <dbReference type="SAM" id="MobiDB-lite"/>
    </source>
</evidence>
<dbReference type="EMBL" id="JAFDVH010000014">
    <property type="protein sequence ID" value="KAG7464904.1"/>
    <property type="molecule type" value="Genomic_DNA"/>
</dbReference>
<proteinExistence type="predicted"/>
<evidence type="ECO:0000313" key="3">
    <source>
        <dbReference type="Proteomes" id="UP001046870"/>
    </source>
</evidence>
<dbReference type="InterPro" id="IPR027869">
    <property type="entry name" value="TASL"/>
</dbReference>
<dbReference type="OrthoDB" id="8778600at2759"/>
<dbReference type="PANTHER" id="PTHR14889:SF2">
    <property type="entry name" value="GENE 6377-RELATED"/>
    <property type="match status" value="1"/>
</dbReference>
<accession>A0A9D3PPI6</accession>